<name>A0ABW1LHI2_9ACTN</name>
<sequence length="276" mass="29735">MRLTRTCAALLAAALATALLPGLPAVGAAPDAVSSPQVAARGFETEDGYYCHYVRNAGGYPKYQRVGKKTHEWVAIGELHTGSNTKGKFVTGTGVSTALAGGVTVDAGKNWSVGASLGYTKSYTLSISLKTLGPDQHRQVVSRYDYQKYRLYCGTKDPRTGLISYAASPKYRYLPLGWSGRAKYKIAGPSTIVGCRHRGSEPDHKVFLRRGQWVSANWSEGYTATASLKGIGVSASFSSTTSQSRGVSFTSIRKKAWLCGDKSLLADSTRFYANNY</sequence>
<comment type="caution">
    <text evidence="2">The sequence shown here is derived from an EMBL/GenBank/DDBJ whole genome shotgun (WGS) entry which is preliminary data.</text>
</comment>
<protein>
    <submittedName>
        <fullName evidence="2">Uncharacterized protein</fullName>
    </submittedName>
</protein>
<dbReference type="Proteomes" id="UP001596135">
    <property type="component" value="Unassembled WGS sequence"/>
</dbReference>
<organism evidence="2 3">
    <name type="scientific">Nocardioides hankookensis</name>
    <dbReference type="NCBI Taxonomy" id="443157"/>
    <lineage>
        <taxon>Bacteria</taxon>
        <taxon>Bacillati</taxon>
        <taxon>Actinomycetota</taxon>
        <taxon>Actinomycetes</taxon>
        <taxon>Propionibacteriales</taxon>
        <taxon>Nocardioidaceae</taxon>
        <taxon>Nocardioides</taxon>
    </lineage>
</organism>
<evidence type="ECO:0000256" key="1">
    <source>
        <dbReference type="SAM" id="SignalP"/>
    </source>
</evidence>
<gene>
    <name evidence="2" type="ORF">ACFPYL_07940</name>
</gene>
<evidence type="ECO:0000313" key="2">
    <source>
        <dbReference type="EMBL" id="MFC6043001.1"/>
    </source>
</evidence>
<proteinExistence type="predicted"/>
<reference evidence="3" key="1">
    <citation type="journal article" date="2019" name="Int. J. Syst. Evol. Microbiol.">
        <title>The Global Catalogue of Microorganisms (GCM) 10K type strain sequencing project: providing services to taxonomists for standard genome sequencing and annotation.</title>
        <authorList>
            <consortium name="The Broad Institute Genomics Platform"/>
            <consortium name="The Broad Institute Genome Sequencing Center for Infectious Disease"/>
            <person name="Wu L."/>
            <person name="Ma J."/>
        </authorList>
    </citation>
    <scope>NUCLEOTIDE SEQUENCE [LARGE SCALE GENOMIC DNA]</scope>
    <source>
        <strain evidence="3">CCUG 54522</strain>
    </source>
</reference>
<dbReference type="RefSeq" id="WP_379152696.1">
    <property type="nucleotide sequence ID" value="NZ_JBHSRJ010000004.1"/>
</dbReference>
<feature type="signal peptide" evidence="1">
    <location>
        <begin position="1"/>
        <end position="28"/>
    </location>
</feature>
<keyword evidence="3" id="KW-1185">Reference proteome</keyword>
<evidence type="ECO:0000313" key="3">
    <source>
        <dbReference type="Proteomes" id="UP001596135"/>
    </source>
</evidence>
<feature type="chain" id="PRO_5046950590" evidence="1">
    <location>
        <begin position="29"/>
        <end position="276"/>
    </location>
</feature>
<accession>A0ABW1LHI2</accession>
<keyword evidence="1" id="KW-0732">Signal</keyword>
<dbReference type="EMBL" id="JBHSRJ010000004">
    <property type="protein sequence ID" value="MFC6043001.1"/>
    <property type="molecule type" value="Genomic_DNA"/>
</dbReference>